<feature type="compositionally biased region" description="Polar residues" evidence="1">
    <location>
        <begin position="53"/>
        <end position="65"/>
    </location>
</feature>
<evidence type="ECO:0000313" key="3">
    <source>
        <dbReference type="Proteomes" id="UP001497444"/>
    </source>
</evidence>
<feature type="region of interest" description="Disordered" evidence="1">
    <location>
        <begin position="46"/>
        <end position="114"/>
    </location>
</feature>
<dbReference type="EMBL" id="OZ020112">
    <property type="protein sequence ID" value="CAK9265419.1"/>
    <property type="molecule type" value="Genomic_DNA"/>
</dbReference>
<proteinExistence type="predicted"/>
<keyword evidence="3" id="KW-1185">Reference proteome</keyword>
<evidence type="ECO:0000256" key="1">
    <source>
        <dbReference type="SAM" id="MobiDB-lite"/>
    </source>
</evidence>
<organism evidence="2 3">
    <name type="scientific">Sphagnum jensenii</name>
    <dbReference type="NCBI Taxonomy" id="128206"/>
    <lineage>
        <taxon>Eukaryota</taxon>
        <taxon>Viridiplantae</taxon>
        <taxon>Streptophyta</taxon>
        <taxon>Embryophyta</taxon>
        <taxon>Bryophyta</taxon>
        <taxon>Sphagnophytina</taxon>
        <taxon>Sphagnopsida</taxon>
        <taxon>Sphagnales</taxon>
        <taxon>Sphagnaceae</taxon>
        <taxon>Sphagnum</taxon>
    </lineage>
</organism>
<name>A0ABP0WEZ8_9BRYO</name>
<evidence type="ECO:0000313" key="2">
    <source>
        <dbReference type="EMBL" id="CAK9265419.1"/>
    </source>
</evidence>
<accession>A0ABP0WEZ8</accession>
<sequence length="114" mass="12331">MMNLCYNSEEQSDPKLNEYRQVADRVREAGCCDRQEIGKLGCSKLTLNDDGNDSFTSPIPSSNGTPIARARFARPAQDPDSNAHETSAPRLGSAHLRAKNSSDQAPAPSVTPKV</sequence>
<protein>
    <submittedName>
        <fullName evidence="2">Uncharacterized protein</fullName>
    </submittedName>
</protein>
<reference evidence="2" key="1">
    <citation type="submission" date="2024-02" db="EMBL/GenBank/DDBJ databases">
        <authorList>
            <consortium name="ELIXIR-Norway"/>
            <consortium name="Elixir Norway"/>
        </authorList>
    </citation>
    <scope>NUCLEOTIDE SEQUENCE</scope>
</reference>
<gene>
    <name evidence="2" type="ORF">CSSPJE1EN1_LOCUS10897</name>
</gene>
<dbReference type="Proteomes" id="UP001497444">
    <property type="component" value="Chromosome 17"/>
</dbReference>